<proteinExistence type="predicted"/>
<name>A0A6L7GQR9_9ACTN</name>
<keyword evidence="4" id="KW-0812">Transmembrane</keyword>
<dbReference type="PANTHER" id="PTHR37042:SF4">
    <property type="entry name" value="OUTER MEMBRANE PROTEIN RV1973"/>
    <property type="match status" value="1"/>
</dbReference>
<reference evidence="5 6" key="1">
    <citation type="submission" date="2019-11" db="EMBL/GenBank/DDBJ databases">
        <title>Gordonia sp. nov., a novel actinobacterium isolated from mangrove soil in Hainan.</title>
        <authorList>
            <person name="Huang X."/>
            <person name="Xie Y."/>
            <person name="Chu X."/>
            <person name="Xiao K."/>
        </authorList>
    </citation>
    <scope>NUCLEOTIDE SEQUENCE [LARGE SCALE GENOMIC DNA]</scope>
    <source>
        <strain evidence="5 6">HNM0687</strain>
    </source>
</reference>
<dbReference type="RefSeq" id="WP_160901071.1">
    <property type="nucleotide sequence ID" value="NZ_CP102850.1"/>
</dbReference>
<comment type="subcellular location">
    <subcellularLocation>
        <location evidence="1">Membrane</location>
    </subcellularLocation>
</comment>
<evidence type="ECO:0008006" key="7">
    <source>
        <dbReference type="Google" id="ProtNLM"/>
    </source>
</evidence>
<evidence type="ECO:0000313" key="6">
    <source>
        <dbReference type="Proteomes" id="UP000475545"/>
    </source>
</evidence>
<evidence type="ECO:0000313" key="5">
    <source>
        <dbReference type="EMBL" id="MXP21015.1"/>
    </source>
</evidence>
<dbReference type="AlphaFoldDB" id="A0A6L7GQR9"/>
<feature type="compositionally biased region" description="Basic and acidic residues" evidence="3">
    <location>
        <begin position="81"/>
        <end position="91"/>
    </location>
</feature>
<organism evidence="5 6">
    <name type="scientific">Gordonia mangrovi</name>
    <dbReference type="NCBI Taxonomy" id="2665643"/>
    <lineage>
        <taxon>Bacteria</taxon>
        <taxon>Bacillati</taxon>
        <taxon>Actinomycetota</taxon>
        <taxon>Actinomycetes</taxon>
        <taxon>Mycobacteriales</taxon>
        <taxon>Gordoniaceae</taxon>
        <taxon>Gordonia</taxon>
    </lineage>
</organism>
<gene>
    <name evidence="5" type="ORF">GIY30_06555</name>
</gene>
<evidence type="ECO:0000256" key="1">
    <source>
        <dbReference type="ARBA" id="ARBA00004370"/>
    </source>
</evidence>
<keyword evidence="6" id="KW-1185">Reference proteome</keyword>
<sequence>MPKSQRPPSAGESDPAAVDPAAVDPAADSSPADAPRVGSARSPEELTSLDGEEFLAVNRSTRDRLRAEADGKKRRRRGRRRGEGDATDRVPGRVAATGSRRGVRAAAIVLAALSVILAATTVSFAFAWMQAEDRAEAAGPSEATRSEIMRVARDYAATVATYDPARYDDLDRRIQEISTPEFAKTYITSSRDARRGNAAVEGTSQAVSNDAGVVSLSDGKAVVLVTLDQTVTSPQVNSQVPEGIQYQSRVKVTLEQRDGRWLLAEIDTV</sequence>
<feature type="compositionally biased region" description="Low complexity" evidence="3">
    <location>
        <begin position="13"/>
        <end position="35"/>
    </location>
</feature>
<accession>A0A6L7GQR9</accession>
<dbReference type="Proteomes" id="UP000475545">
    <property type="component" value="Unassembled WGS sequence"/>
</dbReference>
<protein>
    <recommendedName>
        <fullName evidence="7">Mce-associated membrane protein</fullName>
    </recommendedName>
</protein>
<feature type="transmembrane region" description="Helical" evidence="4">
    <location>
        <begin position="105"/>
        <end position="129"/>
    </location>
</feature>
<evidence type="ECO:0000256" key="4">
    <source>
        <dbReference type="SAM" id="Phobius"/>
    </source>
</evidence>
<feature type="compositionally biased region" description="Basic and acidic residues" evidence="3">
    <location>
        <begin position="60"/>
        <end position="71"/>
    </location>
</feature>
<dbReference type="EMBL" id="WMBR01000001">
    <property type="protein sequence ID" value="MXP21015.1"/>
    <property type="molecule type" value="Genomic_DNA"/>
</dbReference>
<comment type="caution">
    <text evidence="5">The sequence shown here is derived from an EMBL/GenBank/DDBJ whole genome shotgun (WGS) entry which is preliminary data.</text>
</comment>
<evidence type="ECO:0000256" key="3">
    <source>
        <dbReference type="SAM" id="MobiDB-lite"/>
    </source>
</evidence>
<keyword evidence="2 4" id="KW-0472">Membrane</keyword>
<dbReference type="GO" id="GO:0016020">
    <property type="term" value="C:membrane"/>
    <property type="evidence" value="ECO:0007669"/>
    <property type="project" value="UniProtKB-SubCell"/>
</dbReference>
<evidence type="ECO:0000256" key="2">
    <source>
        <dbReference type="ARBA" id="ARBA00023136"/>
    </source>
</evidence>
<feature type="region of interest" description="Disordered" evidence="3">
    <location>
        <begin position="1"/>
        <end position="98"/>
    </location>
</feature>
<dbReference type="PANTHER" id="PTHR37042">
    <property type="entry name" value="OUTER MEMBRANE PROTEIN RV1973"/>
    <property type="match status" value="1"/>
</dbReference>
<keyword evidence="4" id="KW-1133">Transmembrane helix</keyword>